<evidence type="ECO:0000313" key="2">
    <source>
        <dbReference type="EMBL" id="PLW17366.1"/>
    </source>
</evidence>
<protein>
    <recommendedName>
        <fullName evidence="4">Cyanovirin-N domain-containing protein</fullName>
    </recommendedName>
</protein>
<sequence>MLAPTNPISLLVTLVSATAVIGAPMHTTTLGCQAKGALRDSTDMRPLMTHSYTDNHGLTHVPSCAKTSDVTKTHSEGKCTFAGCDTEVKNALYTCKCNTCSASINTPLIEKYYCGTHAPWMRVASLAWAFQGGILYLVDKLDGLRACFHR</sequence>
<dbReference type="AlphaFoldDB" id="A0A2N5SVW4"/>
<gene>
    <name evidence="2" type="ORF">PCANC_14062</name>
</gene>
<keyword evidence="1" id="KW-0732">Signal</keyword>
<reference evidence="2 3" key="1">
    <citation type="submission" date="2017-11" db="EMBL/GenBank/DDBJ databases">
        <title>De novo assembly and phasing of dikaryotic genomes from two isolates of Puccinia coronata f. sp. avenae, the causal agent of oat crown rust.</title>
        <authorList>
            <person name="Miller M.E."/>
            <person name="Zhang Y."/>
            <person name="Omidvar V."/>
            <person name="Sperschneider J."/>
            <person name="Schwessinger B."/>
            <person name="Raley C."/>
            <person name="Palmer J.M."/>
            <person name="Garnica D."/>
            <person name="Upadhyaya N."/>
            <person name="Rathjen J."/>
            <person name="Taylor J.M."/>
            <person name="Park R.F."/>
            <person name="Dodds P.N."/>
            <person name="Hirsch C.D."/>
            <person name="Kianian S.F."/>
            <person name="Figueroa M."/>
        </authorList>
    </citation>
    <scope>NUCLEOTIDE SEQUENCE [LARGE SCALE GENOMIC DNA]</scope>
    <source>
        <strain evidence="2">12NC29</strain>
    </source>
</reference>
<accession>A0A2N5SVW4</accession>
<dbReference type="EMBL" id="PGCJ01000851">
    <property type="protein sequence ID" value="PLW17366.1"/>
    <property type="molecule type" value="Genomic_DNA"/>
</dbReference>
<organism evidence="2 3">
    <name type="scientific">Puccinia coronata f. sp. avenae</name>
    <dbReference type="NCBI Taxonomy" id="200324"/>
    <lineage>
        <taxon>Eukaryota</taxon>
        <taxon>Fungi</taxon>
        <taxon>Dikarya</taxon>
        <taxon>Basidiomycota</taxon>
        <taxon>Pucciniomycotina</taxon>
        <taxon>Pucciniomycetes</taxon>
        <taxon>Pucciniales</taxon>
        <taxon>Pucciniaceae</taxon>
        <taxon>Puccinia</taxon>
    </lineage>
</organism>
<keyword evidence="3" id="KW-1185">Reference proteome</keyword>
<feature type="signal peptide" evidence="1">
    <location>
        <begin position="1"/>
        <end position="22"/>
    </location>
</feature>
<dbReference type="Proteomes" id="UP000235388">
    <property type="component" value="Unassembled WGS sequence"/>
</dbReference>
<feature type="chain" id="PRO_5014937478" description="Cyanovirin-N domain-containing protein" evidence="1">
    <location>
        <begin position="23"/>
        <end position="150"/>
    </location>
</feature>
<proteinExistence type="predicted"/>
<name>A0A2N5SVW4_9BASI</name>
<comment type="caution">
    <text evidence="2">The sequence shown here is derived from an EMBL/GenBank/DDBJ whole genome shotgun (WGS) entry which is preliminary data.</text>
</comment>
<evidence type="ECO:0000256" key="1">
    <source>
        <dbReference type="SAM" id="SignalP"/>
    </source>
</evidence>
<evidence type="ECO:0008006" key="4">
    <source>
        <dbReference type="Google" id="ProtNLM"/>
    </source>
</evidence>
<evidence type="ECO:0000313" key="3">
    <source>
        <dbReference type="Proteomes" id="UP000235388"/>
    </source>
</evidence>